<evidence type="ECO:0000259" key="4">
    <source>
        <dbReference type="PROSITE" id="PS51017"/>
    </source>
</evidence>
<name>A0ABR2SQ14_9ROSI</name>
<keyword evidence="2 3" id="KW-0539">Nucleus</keyword>
<gene>
    <name evidence="5" type="ORF">V6N11_067199</name>
</gene>
<organism evidence="5 6">
    <name type="scientific">Hibiscus sabdariffa</name>
    <name type="common">roselle</name>
    <dbReference type="NCBI Taxonomy" id="183260"/>
    <lineage>
        <taxon>Eukaryota</taxon>
        <taxon>Viridiplantae</taxon>
        <taxon>Streptophyta</taxon>
        <taxon>Embryophyta</taxon>
        <taxon>Tracheophyta</taxon>
        <taxon>Spermatophyta</taxon>
        <taxon>Magnoliopsida</taxon>
        <taxon>eudicotyledons</taxon>
        <taxon>Gunneridae</taxon>
        <taxon>Pentapetalae</taxon>
        <taxon>rosids</taxon>
        <taxon>malvids</taxon>
        <taxon>Malvales</taxon>
        <taxon>Malvaceae</taxon>
        <taxon>Malvoideae</taxon>
        <taxon>Hibiscus</taxon>
    </lineage>
</organism>
<dbReference type="InterPro" id="IPR010402">
    <property type="entry name" value="CCT_domain"/>
</dbReference>
<comment type="subcellular location">
    <subcellularLocation>
        <location evidence="1 3">Nucleus</location>
    </subcellularLocation>
</comment>
<dbReference type="PANTHER" id="PTHR31319:SF53">
    <property type="entry name" value="ZINC FINGER PROTEIN CONSTANS-LIKE 5"/>
    <property type="match status" value="1"/>
</dbReference>
<comment type="caution">
    <text evidence="5">The sequence shown here is derived from an EMBL/GenBank/DDBJ whole genome shotgun (WGS) entry which is preliminary data.</text>
</comment>
<reference evidence="5 6" key="1">
    <citation type="journal article" date="2024" name="G3 (Bethesda)">
        <title>Genome assembly of Hibiscus sabdariffa L. provides insights into metabolisms of medicinal natural products.</title>
        <authorList>
            <person name="Kim T."/>
        </authorList>
    </citation>
    <scope>NUCLEOTIDE SEQUENCE [LARGE SCALE GENOMIC DNA]</scope>
    <source>
        <strain evidence="5">TK-2024</strain>
        <tissue evidence="5">Old leaves</tissue>
    </source>
</reference>
<proteinExistence type="predicted"/>
<dbReference type="PROSITE" id="PS51017">
    <property type="entry name" value="CCT"/>
    <property type="match status" value="1"/>
</dbReference>
<dbReference type="Proteomes" id="UP001396334">
    <property type="component" value="Unassembled WGS sequence"/>
</dbReference>
<feature type="domain" description="CCT" evidence="4">
    <location>
        <begin position="163"/>
        <end position="205"/>
    </location>
</feature>
<evidence type="ECO:0000256" key="1">
    <source>
        <dbReference type="ARBA" id="ARBA00004123"/>
    </source>
</evidence>
<accession>A0ABR2SQ14</accession>
<dbReference type="InterPro" id="IPR045281">
    <property type="entry name" value="CONSTANS-like"/>
</dbReference>
<dbReference type="Pfam" id="PF06203">
    <property type="entry name" value="CCT"/>
    <property type="match status" value="1"/>
</dbReference>
<keyword evidence="6" id="KW-1185">Reference proteome</keyword>
<protein>
    <recommendedName>
        <fullName evidence="4">CCT domain-containing protein</fullName>
    </recommendedName>
</protein>
<evidence type="ECO:0000256" key="3">
    <source>
        <dbReference type="PROSITE-ProRule" id="PRU00357"/>
    </source>
</evidence>
<evidence type="ECO:0000313" key="6">
    <source>
        <dbReference type="Proteomes" id="UP001396334"/>
    </source>
</evidence>
<evidence type="ECO:0000256" key="2">
    <source>
        <dbReference type="ARBA" id="ARBA00023242"/>
    </source>
</evidence>
<dbReference type="EMBL" id="JBBPBN010000012">
    <property type="protein sequence ID" value="KAK9027361.1"/>
    <property type="molecule type" value="Genomic_DNA"/>
</dbReference>
<evidence type="ECO:0000313" key="5">
    <source>
        <dbReference type="EMBL" id="KAK9027361.1"/>
    </source>
</evidence>
<dbReference type="PANTHER" id="PTHR31319">
    <property type="entry name" value="ZINC FINGER PROTEIN CONSTANS-LIKE 4"/>
    <property type="match status" value="1"/>
</dbReference>
<sequence>MCPDCDSRIYSGSNKLVSSSFIVASGGNNCQTDDGEPGSWRFPRLDIEKTNQVKTGDLFFSEMDRFVDFEYRNSFQQHHDAAMDSVVPVQTKTATISVVNSGNCSDVDFCRSKLTAFTHSVPSSSVEVGVVPDGNSPSDVSFPFAGPTDNNQASQALLGGIDRKARVLRYREKRKKRKFEKTIRYASRKAYAESRPRIKGRFAKRIGTGTGTDNDVDHMYYSATSEGFMYDTQFGIVPS</sequence>